<dbReference type="Pfam" id="PF06027">
    <property type="entry name" value="SLC35F"/>
    <property type="match status" value="1"/>
</dbReference>
<dbReference type="SUPFAM" id="SSF103481">
    <property type="entry name" value="Multidrug resistance efflux transporter EmrE"/>
    <property type="match status" value="1"/>
</dbReference>
<evidence type="ECO:0000256" key="5">
    <source>
        <dbReference type="ARBA" id="ARBA00022989"/>
    </source>
</evidence>
<comment type="function">
    <text evidence="7">Putative solute transporter.</text>
</comment>
<evidence type="ECO:0000256" key="7">
    <source>
        <dbReference type="ARBA" id="ARBA00037727"/>
    </source>
</evidence>
<dbReference type="PANTHER" id="PTHR14233">
    <property type="entry name" value="DUF914-RELATED"/>
    <property type="match status" value="1"/>
</dbReference>
<feature type="transmembrane region" description="Helical" evidence="9">
    <location>
        <begin position="330"/>
        <end position="350"/>
    </location>
</feature>
<evidence type="ECO:0000256" key="1">
    <source>
        <dbReference type="ARBA" id="ARBA00004141"/>
    </source>
</evidence>
<keyword evidence="6 9" id="KW-0472">Membrane</keyword>
<protein>
    <submittedName>
        <fullName evidence="10">Solute carrier family 35 member F2</fullName>
    </submittedName>
</protein>
<accession>A0A8C9R2S0</accession>
<feature type="transmembrane region" description="Helical" evidence="9">
    <location>
        <begin position="236"/>
        <end position="256"/>
    </location>
</feature>
<reference evidence="10" key="2">
    <citation type="submission" date="2025-08" db="UniProtKB">
        <authorList>
            <consortium name="Ensembl"/>
        </authorList>
    </citation>
    <scope>IDENTIFICATION</scope>
</reference>
<feature type="region of interest" description="Disordered" evidence="8">
    <location>
        <begin position="383"/>
        <end position="411"/>
    </location>
</feature>
<comment type="similarity">
    <text evidence="2">Belongs to the SLC35F solute transporter family.</text>
</comment>
<dbReference type="GeneTree" id="ENSGT00390000015655"/>
<feature type="transmembrane region" description="Helical" evidence="9">
    <location>
        <begin position="301"/>
        <end position="323"/>
    </location>
</feature>
<feature type="transmembrane region" description="Helical" evidence="9">
    <location>
        <begin position="117"/>
        <end position="136"/>
    </location>
</feature>
<evidence type="ECO:0000313" key="10">
    <source>
        <dbReference type="Ensembl" id="ENSSFOP00015005619.1"/>
    </source>
</evidence>
<feature type="transmembrane region" description="Helical" evidence="9">
    <location>
        <begin position="177"/>
        <end position="196"/>
    </location>
</feature>
<dbReference type="GO" id="GO:0022857">
    <property type="term" value="F:transmembrane transporter activity"/>
    <property type="evidence" value="ECO:0007669"/>
    <property type="project" value="InterPro"/>
</dbReference>
<organism evidence="10 11">
    <name type="scientific">Scleropages formosus</name>
    <name type="common">Asian bonytongue</name>
    <name type="synonym">Osteoglossum formosum</name>
    <dbReference type="NCBI Taxonomy" id="113540"/>
    <lineage>
        <taxon>Eukaryota</taxon>
        <taxon>Metazoa</taxon>
        <taxon>Chordata</taxon>
        <taxon>Craniata</taxon>
        <taxon>Vertebrata</taxon>
        <taxon>Euteleostomi</taxon>
        <taxon>Actinopterygii</taxon>
        <taxon>Neopterygii</taxon>
        <taxon>Teleostei</taxon>
        <taxon>Osteoglossocephala</taxon>
        <taxon>Osteoglossomorpha</taxon>
        <taxon>Osteoglossiformes</taxon>
        <taxon>Osteoglossidae</taxon>
        <taxon>Scleropages</taxon>
    </lineage>
</organism>
<evidence type="ECO:0000256" key="6">
    <source>
        <dbReference type="ARBA" id="ARBA00023136"/>
    </source>
</evidence>
<dbReference type="GO" id="GO:0016020">
    <property type="term" value="C:membrane"/>
    <property type="evidence" value="ECO:0007669"/>
    <property type="project" value="UniProtKB-SubCell"/>
</dbReference>
<feature type="transmembrane region" description="Helical" evidence="9">
    <location>
        <begin position="356"/>
        <end position="375"/>
    </location>
</feature>
<feature type="transmembrane region" description="Helical" evidence="9">
    <location>
        <begin position="203"/>
        <end position="224"/>
    </location>
</feature>
<dbReference type="InterPro" id="IPR037185">
    <property type="entry name" value="EmrE-like"/>
</dbReference>
<proteinExistence type="inferred from homology"/>
<dbReference type="InterPro" id="IPR052221">
    <property type="entry name" value="SLC35F_Transporter"/>
</dbReference>
<dbReference type="OrthoDB" id="429955at2759"/>
<keyword evidence="5 9" id="KW-1133">Transmembrane helix</keyword>
<dbReference type="Proteomes" id="UP000694397">
    <property type="component" value="Chromosome 4"/>
</dbReference>
<keyword evidence="3" id="KW-0813">Transport</keyword>
<evidence type="ECO:0000256" key="8">
    <source>
        <dbReference type="SAM" id="MobiDB-lite"/>
    </source>
</evidence>
<comment type="subcellular location">
    <subcellularLocation>
        <location evidence="1">Membrane</location>
        <topology evidence="1">Multi-pass membrane protein</topology>
    </subcellularLocation>
</comment>
<evidence type="ECO:0000313" key="11">
    <source>
        <dbReference type="Proteomes" id="UP000694397"/>
    </source>
</evidence>
<dbReference type="PANTHER" id="PTHR14233:SF12">
    <property type="entry name" value="SOLUTE CARRIER FAMILY 35 MEMBER F2"/>
    <property type="match status" value="1"/>
</dbReference>
<dbReference type="Ensembl" id="ENSSFOT00015005712.2">
    <property type="protein sequence ID" value="ENSSFOP00015005619.1"/>
    <property type="gene ID" value="ENSSFOG00015003641.2"/>
</dbReference>
<feature type="transmembrane region" description="Helical" evidence="9">
    <location>
        <begin position="268"/>
        <end position="289"/>
    </location>
</feature>
<reference evidence="10 11" key="1">
    <citation type="submission" date="2019-04" db="EMBL/GenBank/DDBJ databases">
        <authorList>
            <consortium name="Wellcome Sanger Institute Data Sharing"/>
        </authorList>
    </citation>
    <scope>NUCLEOTIDE SEQUENCE [LARGE SCALE GENOMIC DNA]</scope>
</reference>
<evidence type="ECO:0000256" key="4">
    <source>
        <dbReference type="ARBA" id="ARBA00022692"/>
    </source>
</evidence>
<name>A0A8C9R2S0_SCLFO</name>
<dbReference type="InterPro" id="IPR009262">
    <property type="entry name" value="SLC35_F1/F2/F6"/>
</dbReference>
<dbReference type="AlphaFoldDB" id="A0A8C9R2S0"/>
<evidence type="ECO:0000256" key="9">
    <source>
        <dbReference type="SAM" id="Phobius"/>
    </source>
</evidence>
<evidence type="ECO:0000256" key="2">
    <source>
        <dbReference type="ARBA" id="ARBA00007863"/>
    </source>
</evidence>
<keyword evidence="11" id="KW-1185">Reference proteome</keyword>
<reference evidence="10" key="3">
    <citation type="submission" date="2025-09" db="UniProtKB">
        <authorList>
            <consortium name="Ensembl"/>
        </authorList>
    </citation>
    <scope>IDENTIFICATION</scope>
</reference>
<dbReference type="KEGG" id="sfm:108921273"/>
<gene>
    <name evidence="10" type="primary">SLC35F2</name>
    <name evidence="10" type="synonym">LOC108921273</name>
</gene>
<keyword evidence="4 9" id="KW-0812">Transmembrane</keyword>
<sequence length="430" mass="47534">MDGRQQLSYTAVRMMLAEHEVRPKGSLNDSEKGDCHSRSPLLRKKMSVKELALPSASSGRGTFICRLNTFKLKEIFTWQLLKTLAMGQGLSLLICGTAITCQYLAERKVETPMLQSFMNYALLLLTYTTTLSFRKGDGNILHILKTKWWKYLLVGISDVEANYAVVKAYQFTTLTSIQLLDCFVIPVLMVLSWIFLKTRFKLVHYVGVAVCLLGVGAMVGADLIAGRDQGSSSDILLGDGLVLISATLYAVSNVCQEYTVKNLGRVEFLGMIGLFGTIISGIQLSILEYSALTQISWNWEIILLFGAYTVCMFLLYSCMPVVVRLTSATAVNLSLLTADLFSLFCGLFLFHYTFSGLYIVSFVVITVGFITFNTVPTVLPAARPEHEDEGSPNSSASRDAAVTQEGEGIESSLEVEPCEHTWVTEKNTKL</sequence>
<evidence type="ECO:0000256" key="3">
    <source>
        <dbReference type="ARBA" id="ARBA00022448"/>
    </source>
</evidence>